<dbReference type="EnsemblMetazoa" id="AFUN015044-RA">
    <property type="protein sequence ID" value="AFUN015044-PA"/>
    <property type="gene ID" value="AFUN015044"/>
</dbReference>
<organism evidence="1">
    <name type="scientific">Anopheles funestus</name>
    <name type="common">African malaria mosquito</name>
    <dbReference type="NCBI Taxonomy" id="62324"/>
    <lineage>
        <taxon>Eukaryota</taxon>
        <taxon>Metazoa</taxon>
        <taxon>Ecdysozoa</taxon>
        <taxon>Arthropoda</taxon>
        <taxon>Hexapoda</taxon>
        <taxon>Insecta</taxon>
        <taxon>Pterygota</taxon>
        <taxon>Neoptera</taxon>
        <taxon>Endopterygota</taxon>
        <taxon>Diptera</taxon>
        <taxon>Nematocera</taxon>
        <taxon>Culicoidea</taxon>
        <taxon>Culicidae</taxon>
        <taxon>Anophelinae</taxon>
        <taxon>Anopheles</taxon>
    </lineage>
</organism>
<accession>A0A182S3Q5</accession>
<evidence type="ECO:0000313" key="1">
    <source>
        <dbReference type="EnsemblMetazoa" id="AFUN015044-PA"/>
    </source>
</evidence>
<reference evidence="1" key="1">
    <citation type="submission" date="2020-05" db="UniProtKB">
        <authorList>
            <consortium name="EnsemblMetazoa"/>
        </authorList>
    </citation>
    <scope>IDENTIFICATION</scope>
    <source>
        <strain evidence="1">FUMOZ</strain>
    </source>
</reference>
<proteinExistence type="predicted"/>
<sequence length="47" mass="5388">MSLICFTRKFSLVFTGFSKRKYSLTSHNTAMHKETTASTKLVSIPYK</sequence>
<name>A0A182S3Q5_ANOFN</name>
<dbReference type="VEuPathDB" id="VectorBase:AFUN015044"/>
<dbReference type="AlphaFoldDB" id="A0A182S3Q5"/>
<protein>
    <submittedName>
        <fullName evidence="1">Uncharacterized protein</fullName>
    </submittedName>
</protein>